<evidence type="ECO:0000313" key="2">
    <source>
        <dbReference type="Proteomes" id="UP000304953"/>
    </source>
</evidence>
<proteinExistence type="predicted"/>
<dbReference type="EMBL" id="SRYA01000004">
    <property type="protein sequence ID" value="TGY97865.1"/>
    <property type="molecule type" value="Genomic_DNA"/>
</dbReference>
<comment type="caution">
    <text evidence="1">The sequence shown here is derived from an EMBL/GenBank/DDBJ whole genome shotgun (WGS) entry which is preliminary data.</text>
</comment>
<sequence>MELRQIQYFLQLYWDCNMTKSSKALFISQQGLSKSISKLEEELGFLLFQRSSIGVVPTESADKLYDSFKKVQDSFHELEREIAHVRQERVLKIIAPTGFALATDIDEFAEYGRLYPEFETRYTEESKEEMIQDLMKGKGDVAFMLAPIPNEFQSHQIVGREPLYVVMNSNHSLAGKERITIRDLEGESLLLLNIYESYHTWIFRQADAMGISYSVYSQADMNEYLSIMSAGKGLIGFSSKRIYQYYNFPEIVFLPFFLEDGSQMYIETHLVTLRGIFLDQATLHYINYEKEKHGAIFPETDSRTASNSFGGLV</sequence>
<gene>
    <name evidence="1" type="ORF">E5329_03185</name>
</gene>
<reference evidence="1" key="1">
    <citation type="submission" date="2019-04" db="EMBL/GenBank/DDBJ databases">
        <title>Microbes associate with the intestines of laboratory mice.</title>
        <authorList>
            <person name="Navarre W."/>
            <person name="Wong E."/>
            <person name="Huang K."/>
            <person name="Tropini C."/>
            <person name="Ng K."/>
            <person name="Yu B."/>
        </authorList>
    </citation>
    <scope>NUCLEOTIDE SEQUENCE</scope>
    <source>
        <strain evidence="1">NM01_1-7b</strain>
    </source>
</reference>
<keyword evidence="2" id="KW-1185">Reference proteome</keyword>
<protein>
    <submittedName>
        <fullName evidence="1">LysR family transcriptional regulator</fullName>
    </submittedName>
</protein>
<evidence type="ECO:0000313" key="1">
    <source>
        <dbReference type="EMBL" id="TGY97865.1"/>
    </source>
</evidence>
<accession>A0AC61S190</accession>
<dbReference type="Proteomes" id="UP000304953">
    <property type="component" value="Unassembled WGS sequence"/>
</dbReference>
<name>A0AC61S190_9FIRM</name>
<organism evidence="1 2">
    <name type="scientific">Petralouisia muris</name>
    <dbReference type="NCBI Taxonomy" id="3032872"/>
    <lineage>
        <taxon>Bacteria</taxon>
        <taxon>Bacillati</taxon>
        <taxon>Bacillota</taxon>
        <taxon>Clostridia</taxon>
        <taxon>Lachnospirales</taxon>
        <taxon>Lachnospiraceae</taxon>
        <taxon>Petralouisia</taxon>
    </lineage>
</organism>